<sequence>MTSSSRMTRESYPMPEAIRAALAEKNLTAAYEARPPYQRNDYIGWITRAKLPATQHKRLAQMLAELAAGNAYMKMPYRAKDPRP</sequence>
<evidence type="ECO:0008006" key="3">
    <source>
        <dbReference type="Google" id="ProtNLM"/>
    </source>
</evidence>
<evidence type="ECO:0000313" key="2">
    <source>
        <dbReference type="Proteomes" id="UP000824366"/>
    </source>
</evidence>
<proteinExistence type="predicted"/>
<protein>
    <recommendedName>
        <fullName evidence="3">Bacteriocin-protection, YdeI or OmpD-Associated</fullName>
    </recommendedName>
</protein>
<dbReference type="Pfam" id="PF13376">
    <property type="entry name" value="OmdA"/>
    <property type="match status" value="1"/>
</dbReference>
<organism evidence="1 2">
    <name type="scientific">Rhodoferax lithotrophicus</name>
    <dbReference type="NCBI Taxonomy" id="2798804"/>
    <lineage>
        <taxon>Bacteria</taxon>
        <taxon>Pseudomonadati</taxon>
        <taxon>Pseudomonadota</taxon>
        <taxon>Betaproteobacteria</taxon>
        <taxon>Burkholderiales</taxon>
        <taxon>Comamonadaceae</taxon>
        <taxon>Rhodoferax</taxon>
    </lineage>
</organism>
<accession>A0ABM7MTC3</accession>
<keyword evidence="2" id="KW-1185">Reference proteome</keyword>
<gene>
    <name evidence="1" type="ORF">MIZ03_4563</name>
</gene>
<name>A0ABM7MTC3_9BURK</name>
<dbReference type="Proteomes" id="UP000824366">
    <property type="component" value="Chromosome"/>
</dbReference>
<dbReference type="RefSeq" id="WP_223905856.1">
    <property type="nucleotide sequence ID" value="NZ_AP024238.1"/>
</dbReference>
<evidence type="ECO:0000313" key="1">
    <source>
        <dbReference type="EMBL" id="BCO29640.1"/>
    </source>
</evidence>
<reference evidence="1 2" key="1">
    <citation type="journal article" date="2021" name="Microbiol. Spectr.">
        <title>A Single Bacterium Capable of Oxidation and Reduction of Iron at Circumneutral pH.</title>
        <authorList>
            <person name="Kato S."/>
            <person name="Ohkuma M."/>
        </authorList>
    </citation>
    <scope>NUCLEOTIDE SEQUENCE [LARGE SCALE GENOMIC DNA]</scope>
    <source>
        <strain evidence="1 2">MIZ03</strain>
    </source>
</reference>
<dbReference type="EMBL" id="AP024238">
    <property type="protein sequence ID" value="BCO29640.1"/>
    <property type="molecule type" value="Genomic_DNA"/>
</dbReference>